<dbReference type="AlphaFoldDB" id="A0AAD6V366"/>
<name>A0AAD6V366_9AGAR</name>
<feature type="transmembrane region" description="Helical" evidence="1">
    <location>
        <begin position="401"/>
        <end position="423"/>
    </location>
</feature>
<feature type="transmembrane region" description="Helical" evidence="1">
    <location>
        <begin position="337"/>
        <end position="355"/>
    </location>
</feature>
<evidence type="ECO:0000313" key="2">
    <source>
        <dbReference type="EMBL" id="KAJ7201092.1"/>
    </source>
</evidence>
<dbReference type="PANTHER" id="PTHR35043:SF7">
    <property type="entry name" value="TRANSCRIPTION FACTOR DOMAIN-CONTAINING PROTEIN"/>
    <property type="match status" value="1"/>
</dbReference>
<feature type="transmembrane region" description="Helical" evidence="1">
    <location>
        <begin position="49"/>
        <end position="69"/>
    </location>
</feature>
<evidence type="ECO:0000313" key="3">
    <source>
        <dbReference type="Proteomes" id="UP001219525"/>
    </source>
</evidence>
<accession>A0AAD6V366</accession>
<feature type="transmembrane region" description="Helical" evidence="1">
    <location>
        <begin position="367"/>
        <end position="389"/>
    </location>
</feature>
<keyword evidence="1" id="KW-0472">Membrane</keyword>
<organism evidence="2 3">
    <name type="scientific">Mycena pura</name>
    <dbReference type="NCBI Taxonomy" id="153505"/>
    <lineage>
        <taxon>Eukaryota</taxon>
        <taxon>Fungi</taxon>
        <taxon>Dikarya</taxon>
        <taxon>Basidiomycota</taxon>
        <taxon>Agaricomycotina</taxon>
        <taxon>Agaricomycetes</taxon>
        <taxon>Agaricomycetidae</taxon>
        <taxon>Agaricales</taxon>
        <taxon>Marasmiineae</taxon>
        <taxon>Mycenaceae</taxon>
        <taxon>Mycena</taxon>
    </lineage>
</organism>
<dbReference type="Proteomes" id="UP001219525">
    <property type="component" value="Unassembled WGS sequence"/>
</dbReference>
<feature type="transmembrane region" description="Helical" evidence="1">
    <location>
        <begin position="164"/>
        <end position="182"/>
    </location>
</feature>
<evidence type="ECO:0000256" key="1">
    <source>
        <dbReference type="SAM" id="Phobius"/>
    </source>
</evidence>
<protein>
    <submittedName>
        <fullName evidence="2">Uncharacterized protein</fullName>
    </submittedName>
</protein>
<gene>
    <name evidence="2" type="ORF">GGX14DRAFT_659063</name>
</gene>
<comment type="caution">
    <text evidence="2">The sequence shown here is derived from an EMBL/GenBank/DDBJ whole genome shotgun (WGS) entry which is preliminary data.</text>
</comment>
<proteinExistence type="predicted"/>
<feature type="non-terminal residue" evidence="2">
    <location>
        <position position="448"/>
    </location>
</feature>
<dbReference type="EMBL" id="JARJCW010000060">
    <property type="protein sequence ID" value="KAJ7201092.1"/>
    <property type="molecule type" value="Genomic_DNA"/>
</dbReference>
<sequence>CLTTIFACTWVSVHPNVPPPDPNPPDSFWPKLKWWIIVTTGPLWRRLKLMLIAVIAPELMVGFAARQFMVARVFSKSVLEFNISRTHGYFVSMGGFVAGTGGHPIVTEQLVRKHIYDIAKVREKTIKDKSKGDGLSKGVALLQGLWFVTQCLARVVLPVTDLEVVTLAFAVVNVFIWVLWWGKPIDVQDPIAIEWELWGYMSAGVAARAPVEEPQEKAARVQLRGKLDNAAKHPTATRCALRRSRGVELGRRVVMWRGPVVEMSAWSLGVEKGEGGLTGVCCACASFSFRSRSNLFFFFRAPDCAIATSRVRKRRRRVVARKIERGCQPLHTAIAEYILGSVFGAIHCAAWNAGFPSSHEMWMWRSCAVLVTAIPPLIGAAAVLIYWIFGIQVISFDNCNIVTVLFALSMSVYIVARIFLIILPITALRALPPAAFADVDWSIYIPHL</sequence>
<reference evidence="2" key="1">
    <citation type="submission" date="2023-03" db="EMBL/GenBank/DDBJ databases">
        <title>Massive genome expansion in bonnet fungi (Mycena s.s.) driven by repeated elements and novel gene families across ecological guilds.</title>
        <authorList>
            <consortium name="Lawrence Berkeley National Laboratory"/>
            <person name="Harder C.B."/>
            <person name="Miyauchi S."/>
            <person name="Viragh M."/>
            <person name="Kuo A."/>
            <person name="Thoen E."/>
            <person name="Andreopoulos B."/>
            <person name="Lu D."/>
            <person name="Skrede I."/>
            <person name="Drula E."/>
            <person name="Henrissat B."/>
            <person name="Morin E."/>
            <person name="Kohler A."/>
            <person name="Barry K."/>
            <person name="LaButti K."/>
            <person name="Morin E."/>
            <person name="Salamov A."/>
            <person name="Lipzen A."/>
            <person name="Mereny Z."/>
            <person name="Hegedus B."/>
            <person name="Baldrian P."/>
            <person name="Stursova M."/>
            <person name="Weitz H."/>
            <person name="Taylor A."/>
            <person name="Grigoriev I.V."/>
            <person name="Nagy L.G."/>
            <person name="Martin F."/>
            <person name="Kauserud H."/>
        </authorList>
    </citation>
    <scope>NUCLEOTIDE SEQUENCE</scope>
    <source>
        <strain evidence="2">9144</strain>
    </source>
</reference>
<keyword evidence="3" id="KW-1185">Reference proteome</keyword>
<feature type="non-terminal residue" evidence="2">
    <location>
        <position position="1"/>
    </location>
</feature>
<keyword evidence="1" id="KW-0812">Transmembrane</keyword>
<dbReference type="PANTHER" id="PTHR35043">
    <property type="entry name" value="TRANSCRIPTION FACTOR DOMAIN-CONTAINING PROTEIN"/>
    <property type="match status" value="1"/>
</dbReference>
<keyword evidence="1" id="KW-1133">Transmembrane helix</keyword>